<protein>
    <recommendedName>
        <fullName evidence="5">Peroxisome biogenesis protein 22</fullName>
    </recommendedName>
</protein>
<dbReference type="Proteomes" id="UP000231279">
    <property type="component" value="Unassembled WGS sequence"/>
</dbReference>
<dbReference type="PANTHER" id="PTHR34126">
    <property type="entry name" value="PEROXISOME BIOGENESIS PROTEIN 22"/>
    <property type="match status" value="1"/>
</dbReference>
<keyword evidence="2" id="KW-0812">Transmembrane</keyword>
<dbReference type="GO" id="GO:0007031">
    <property type="term" value="P:peroxisome organization"/>
    <property type="evidence" value="ECO:0007669"/>
    <property type="project" value="InterPro"/>
</dbReference>
<dbReference type="STRING" id="429701.A0A2G9HCA5"/>
<proteinExistence type="predicted"/>
<evidence type="ECO:0000256" key="2">
    <source>
        <dbReference type="SAM" id="Phobius"/>
    </source>
</evidence>
<comment type="caution">
    <text evidence="3">The sequence shown here is derived from an EMBL/GenBank/DDBJ whole genome shotgun (WGS) entry which is preliminary data.</text>
</comment>
<gene>
    <name evidence="3" type="ORF">CDL12_12440</name>
</gene>
<organism evidence="3 4">
    <name type="scientific">Handroanthus impetiginosus</name>
    <dbReference type="NCBI Taxonomy" id="429701"/>
    <lineage>
        <taxon>Eukaryota</taxon>
        <taxon>Viridiplantae</taxon>
        <taxon>Streptophyta</taxon>
        <taxon>Embryophyta</taxon>
        <taxon>Tracheophyta</taxon>
        <taxon>Spermatophyta</taxon>
        <taxon>Magnoliopsida</taxon>
        <taxon>eudicotyledons</taxon>
        <taxon>Gunneridae</taxon>
        <taxon>Pentapetalae</taxon>
        <taxon>asterids</taxon>
        <taxon>lamiids</taxon>
        <taxon>Lamiales</taxon>
        <taxon>Bignoniaceae</taxon>
        <taxon>Crescentiina</taxon>
        <taxon>Tabebuia alliance</taxon>
        <taxon>Handroanthus</taxon>
    </lineage>
</organism>
<accession>A0A2G9HCA5</accession>
<reference evidence="4" key="1">
    <citation type="journal article" date="2018" name="Gigascience">
        <title>Genome assembly of the Pink Ipe (Handroanthus impetiginosus, Bignoniaceae), a highly valued, ecologically keystone Neotropical timber forest tree.</title>
        <authorList>
            <person name="Silva-Junior O.B."/>
            <person name="Grattapaglia D."/>
            <person name="Novaes E."/>
            <person name="Collevatti R.G."/>
        </authorList>
    </citation>
    <scope>NUCLEOTIDE SEQUENCE [LARGE SCALE GENOMIC DNA]</scope>
    <source>
        <strain evidence="4">cv. UFG-1</strain>
    </source>
</reference>
<feature type="transmembrane region" description="Helical" evidence="2">
    <location>
        <begin position="35"/>
        <end position="53"/>
    </location>
</feature>
<keyword evidence="2" id="KW-1133">Transmembrane helix</keyword>
<feature type="compositionally biased region" description="Polar residues" evidence="1">
    <location>
        <begin position="69"/>
        <end position="96"/>
    </location>
</feature>
<sequence length="267" mass="30026">MADSSNEDFLQLIKRIGAFLTVKFSNLFRQLDSRSVGAIAGLAVAIVFTWRLLRTPSASQRRQPKRQAPTASSSSVSTHENINASSSGVSNPSEDSRTQNVIDEFFQPVKPTLDQIVRQRLSEGRKVTCRLLGVILEESTPEELQMQATVRSSVLEVLLEITKFCDLYLMVFFLDDESEKKVLMALEDAGVFTSGGLVKDKVLFCSTENGRTSFVRQLEPDWHIESNPEIITQLARFIRYQLHVSPVKLERPAANVFSATSFEQFFQ</sequence>
<evidence type="ECO:0000256" key="1">
    <source>
        <dbReference type="SAM" id="MobiDB-lite"/>
    </source>
</evidence>
<dbReference type="PANTHER" id="PTHR34126:SF1">
    <property type="entry name" value="PEROXISOME BIOGENESIS PROTEIN 22"/>
    <property type="match status" value="1"/>
</dbReference>
<dbReference type="OrthoDB" id="77656at2759"/>
<feature type="region of interest" description="Disordered" evidence="1">
    <location>
        <begin position="58"/>
        <end position="96"/>
    </location>
</feature>
<evidence type="ECO:0008006" key="5">
    <source>
        <dbReference type="Google" id="ProtNLM"/>
    </source>
</evidence>
<dbReference type="InterPro" id="IPR037485">
    <property type="entry name" value="PEX22"/>
</dbReference>
<keyword evidence="2" id="KW-0472">Membrane</keyword>
<dbReference type="AlphaFoldDB" id="A0A2G9HCA5"/>
<dbReference type="Pfam" id="PF22978">
    <property type="entry name" value="HAD_Pex22"/>
    <property type="match status" value="1"/>
</dbReference>
<evidence type="ECO:0000313" key="3">
    <source>
        <dbReference type="EMBL" id="PIN14930.1"/>
    </source>
</evidence>
<evidence type="ECO:0000313" key="4">
    <source>
        <dbReference type="Proteomes" id="UP000231279"/>
    </source>
</evidence>
<name>A0A2G9HCA5_9LAMI</name>
<dbReference type="EMBL" id="NKXS01002184">
    <property type="protein sequence ID" value="PIN14930.1"/>
    <property type="molecule type" value="Genomic_DNA"/>
</dbReference>
<keyword evidence="4" id="KW-1185">Reference proteome</keyword>